<dbReference type="SUPFAM" id="SSF63867">
    <property type="entry name" value="MoeA C-terminal domain-like"/>
    <property type="match status" value="1"/>
</dbReference>
<dbReference type="NCBIfam" id="TIGR00177">
    <property type="entry name" value="molyb_syn"/>
    <property type="match status" value="1"/>
</dbReference>
<proteinExistence type="inferred from homology"/>
<dbReference type="SUPFAM" id="SSF53218">
    <property type="entry name" value="Molybdenum cofactor biosynthesis proteins"/>
    <property type="match status" value="1"/>
</dbReference>
<protein>
    <recommendedName>
        <fullName evidence="11">Molybdopterin molybdenumtransferase</fullName>
        <ecNumber evidence="11">2.10.1.1</ecNumber>
    </recommendedName>
</protein>
<comment type="cofactor">
    <cofactor evidence="1 11">
        <name>Mg(2+)</name>
        <dbReference type="ChEBI" id="CHEBI:18420"/>
    </cofactor>
</comment>
<dbReference type="InterPro" id="IPR005111">
    <property type="entry name" value="MoeA_C_domain_IV"/>
</dbReference>
<comment type="pathway">
    <text evidence="3 11">Cofactor biosynthesis; molybdopterin biosynthesis.</text>
</comment>
<dbReference type="InterPro" id="IPR005110">
    <property type="entry name" value="MoeA_linker/N"/>
</dbReference>
<evidence type="ECO:0000313" key="14">
    <source>
        <dbReference type="Proteomes" id="UP000019494"/>
    </source>
</evidence>
<dbReference type="SMART" id="SM00852">
    <property type="entry name" value="MoCF_biosynth"/>
    <property type="match status" value="1"/>
</dbReference>
<evidence type="ECO:0000313" key="13">
    <source>
        <dbReference type="EMBL" id="EWT07152.1"/>
    </source>
</evidence>
<sequence length="414" mass="42724">MSMRTAKEHLDTILDELKVAQRQRVPLAEAVGLVLAEDVTAAVDLPGFDNSSMDGYAVQAASLEGADREPVELRIVGELAAGVARDVEVGPGEAARIMTGAPLPAGADAVIPVEQTDGAPDGVVTCRAAVAPGQFVRRRGEDVRAGTAVAWAGNVVGPRTVALIAASGHAECVVHRRPHVLVVPTGDELVPPGEPLAPGQIHDSNSTMLQAAAVAAGATAEILPAVGDDDDALIRALDEAMGRADAIVTTGGVSMGAYDVVKSALKDKGVDFVSVAMQPGKPQGFGHVIESSTRRRVPLFALPGNPVSSYVSFEVFVRPALRRLMGLEPEVRPVHPAIVTTAMRSPAGREQFARAVVTRDAAGHLVAEPVAGQGSHFIADLSRANALLVIPAAVTTVAAGDQVEVVLLDGEVCS</sequence>
<dbReference type="FunFam" id="2.170.190.11:FF:000004">
    <property type="entry name" value="Molybdopterin molybdenumtransferase"/>
    <property type="match status" value="1"/>
</dbReference>
<dbReference type="PANTHER" id="PTHR10192:SF5">
    <property type="entry name" value="GEPHYRIN"/>
    <property type="match status" value="1"/>
</dbReference>
<accession>W9GQ34</accession>
<dbReference type="SUPFAM" id="SSF63882">
    <property type="entry name" value="MoeA N-terminal region -like"/>
    <property type="match status" value="1"/>
</dbReference>
<dbReference type="AlphaFoldDB" id="W9GQ34"/>
<dbReference type="InterPro" id="IPR001453">
    <property type="entry name" value="MoaB/Mog_dom"/>
</dbReference>
<comment type="similarity">
    <text evidence="4 11">Belongs to the MoeA family.</text>
</comment>
<dbReference type="Proteomes" id="UP000019494">
    <property type="component" value="Unassembled WGS sequence"/>
</dbReference>
<dbReference type="Gene3D" id="2.40.340.10">
    <property type="entry name" value="MoeA, C-terminal, domain IV"/>
    <property type="match status" value="1"/>
</dbReference>
<dbReference type="InterPro" id="IPR038987">
    <property type="entry name" value="MoeA-like"/>
</dbReference>
<comment type="function">
    <text evidence="2 11">Catalyzes the insertion of molybdate into adenylated molybdopterin with the concomitant release of AMP.</text>
</comment>
<dbReference type="Pfam" id="PF03454">
    <property type="entry name" value="MoeA_C"/>
    <property type="match status" value="1"/>
</dbReference>
<dbReference type="GO" id="GO:0006777">
    <property type="term" value="P:Mo-molybdopterin cofactor biosynthetic process"/>
    <property type="evidence" value="ECO:0007669"/>
    <property type="project" value="UniProtKB-UniRule"/>
</dbReference>
<keyword evidence="5 11" id="KW-0500">Molybdenum</keyword>
<evidence type="ECO:0000256" key="8">
    <source>
        <dbReference type="ARBA" id="ARBA00022842"/>
    </source>
</evidence>
<keyword evidence="7 11" id="KW-0479">Metal-binding</keyword>
<evidence type="ECO:0000256" key="3">
    <source>
        <dbReference type="ARBA" id="ARBA00005046"/>
    </source>
</evidence>
<evidence type="ECO:0000256" key="11">
    <source>
        <dbReference type="RuleBase" id="RU365090"/>
    </source>
</evidence>
<evidence type="ECO:0000256" key="1">
    <source>
        <dbReference type="ARBA" id="ARBA00001946"/>
    </source>
</evidence>
<evidence type="ECO:0000256" key="10">
    <source>
        <dbReference type="ARBA" id="ARBA00047317"/>
    </source>
</evidence>
<dbReference type="Gene3D" id="3.90.105.10">
    <property type="entry name" value="Molybdopterin biosynthesis moea protein, domain 2"/>
    <property type="match status" value="1"/>
</dbReference>
<evidence type="ECO:0000256" key="5">
    <source>
        <dbReference type="ARBA" id="ARBA00022505"/>
    </source>
</evidence>
<dbReference type="InterPro" id="IPR036135">
    <property type="entry name" value="MoeA_linker/N_sf"/>
</dbReference>
<dbReference type="Gene3D" id="3.40.980.10">
    <property type="entry name" value="MoaB/Mog-like domain"/>
    <property type="match status" value="1"/>
</dbReference>
<dbReference type="PANTHER" id="PTHR10192">
    <property type="entry name" value="MOLYBDOPTERIN BIOSYNTHESIS PROTEIN"/>
    <property type="match status" value="1"/>
</dbReference>
<feature type="domain" description="MoaB/Mog" evidence="12">
    <location>
        <begin position="181"/>
        <end position="323"/>
    </location>
</feature>
<comment type="catalytic activity">
    <reaction evidence="10">
        <text>adenylyl-molybdopterin + molybdate = Mo-molybdopterin + AMP + H(+)</text>
        <dbReference type="Rhea" id="RHEA:35047"/>
        <dbReference type="ChEBI" id="CHEBI:15378"/>
        <dbReference type="ChEBI" id="CHEBI:36264"/>
        <dbReference type="ChEBI" id="CHEBI:62727"/>
        <dbReference type="ChEBI" id="CHEBI:71302"/>
        <dbReference type="ChEBI" id="CHEBI:456215"/>
        <dbReference type="EC" id="2.10.1.1"/>
    </reaction>
</comment>
<evidence type="ECO:0000256" key="4">
    <source>
        <dbReference type="ARBA" id="ARBA00010763"/>
    </source>
</evidence>
<dbReference type="GO" id="GO:0005829">
    <property type="term" value="C:cytosol"/>
    <property type="evidence" value="ECO:0007669"/>
    <property type="project" value="TreeGrafter"/>
</dbReference>
<dbReference type="EC" id="2.10.1.1" evidence="11"/>
<dbReference type="EMBL" id="AWQS01000020">
    <property type="protein sequence ID" value="EWT07152.1"/>
    <property type="molecule type" value="Genomic_DNA"/>
</dbReference>
<keyword evidence="6 11" id="KW-0808">Transferase</keyword>
<dbReference type="FunFam" id="3.40.980.10:FF:000004">
    <property type="entry name" value="Molybdopterin molybdenumtransferase"/>
    <property type="match status" value="1"/>
</dbReference>
<keyword evidence="14" id="KW-1185">Reference proteome</keyword>
<dbReference type="GO" id="GO:0046872">
    <property type="term" value="F:metal ion binding"/>
    <property type="evidence" value="ECO:0007669"/>
    <property type="project" value="UniProtKB-UniRule"/>
</dbReference>
<dbReference type="InterPro" id="IPR036688">
    <property type="entry name" value="MoeA_C_domain_IV_sf"/>
</dbReference>
<evidence type="ECO:0000256" key="7">
    <source>
        <dbReference type="ARBA" id="ARBA00022723"/>
    </source>
</evidence>
<dbReference type="Pfam" id="PF03453">
    <property type="entry name" value="MoeA_N"/>
    <property type="match status" value="1"/>
</dbReference>
<evidence type="ECO:0000256" key="6">
    <source>
        <dbReference type="ARBA" id="ARBA00022679"/>
    </source>
</evidence>
<comment type="caution">
    <text evidence="13">The sequence shown here is derived from an EMBL/GenBank/DDBJ whole genome shotgun (WGS) entry which is preliminary data.</text>
</comment>
<dbReference type="CDD" id="cd00887">
    <property type="entry name" value="MoeA"/>
    <property type="match status" value="1"/>
</dbReference>
<keyword evidence="9 11" id="KW-0501">Molybdenum cofactor biosynthesis</keyword>
<dbReference type="GO" id="GO:0061599">
    <property type="term" value="F:molybdopterin molybdotransferase activity"/>
    <property type="evidence" value="ECO:0007669"/>
    <property type="project" value="UniProtKB-UniRule"/>
</dbReference>
<evidence type="ECO:0000256" key="9">
    <source>
        <dbReference type="ARBA" id="ARBA00023150"/>
    </source>
</evidence>
<dbReference type="Pfam" id="PF00994">
    <property type="entry name" value="MoCF_biosynth"/>
    <property type="match status" value="1"/>
</dbReference>
<evidence type="ECO:0000259" key="12">
    <source>
        <dbReference type="SMART" id="SM00852"/>
    </source>
</evidence>
<dbReference type="InterPro" id="IPR036425">
    <property type="entry name" value="MoaB/Mog-like_dom_sf"/>
</dbReference>
<dbReference type="Gene3D" id="2.170.190.11">
    <property type="entry name" value="Molybdopterin biosynthesis moea protein, domain 3"/>
    <property type="match status" value="1"/>
</dbReference>
<dbReference type="PATRIC" id="fig|584657.3.peg.906"/>
<reference evidence="14" key="1">
    <citation type="submission" date="2013-08" db="EMBL/GenBank/DDBJ databases">
        <title>Intrasporangium oryzae NRRL B-24470.</title>
        <authorList>
            <person name="Liu H."/>
            <person name="Wang G."/>
        </authorList>
    </citation>
    <scope>NUCLEOTIDE SEQUENCE [LARGE SCALE GENOMIC DNA]</scope>
    <source>
        <strain evidence="14">Q5-1</strain>
    </source>
</reference>
<dbReference type="UniPathway" id="UPA00344"/>
<dbReference type="NCBIfam" id="NF045515">
    <property type="entry name" value="Glp_gephyrin"/>
    <property type="match status" value="1"/>
</dbReference>
<gene>
    <name evidence="13" type="ORF">N864_11020</name>
</gene>
<evidence type="ECO:0000256" key="2">
    <source>
        <dbReference type="ARBA" id="ARBA00002901"/>
    </source>
</evidence>
<keyword evidence="8 11" id="KW-0460">Magnesium</keyword>
<name>W9GQ34_9MICO</name>
<organism evidence="13 14">
    <name type="scientific">Intrasporangium chromatireducens Q5-1</name>
    <dbReference type="NCBI Taxonomy" id="584657"/>
    <lineage>
        <taxon>Bacteria</taxon>
        <taxon>Bacillati</taxon>
        <taxon>Actinomycetota</taxon>
        <taxon>Actinomycetes</taxon>
        <taxon>Micrococcales</taxon>
        <taxon>Intrasporangiaceae</taxon>
        <taxon>Intrasporangium</taxon>
    </lineage>
</organism>